<dbReference type="eggNOG" id="ENOG502SXGV">
    <property type="taxonomic scope" value="Eukaryota"/>
</dbReference>
<organism evidence="1 2">
    <name type="scientific">Coniophora puteana (strain RWD-64-598)</name>
    <name type="common">Brown rot fungus</name>
    <dbReference type="NCBI Taxonomy" id="741705"/>
    <lineage>
        <taxon>Eukaryota</taxon>
        <taxon>Fungi</taxon>
        <taxon>Dikarya</taxon>
        <taxon>Basidiomycota</taxon>
        <taxon>Agaricomycotina</taxon>
        <taxon>Agaricomycetes</taxon>
        <taxon>Agaricomycetidae</taxon>
        <taxon>Boletales</taxon>
        <taxon>Coniophorineae</taxon>
        <taxon>Coniophoraceae</taxon>
        <taxon>Coniophora</taxon>
    </lineage>
</organism>
<keyword evidence="2" id="KW-1185">Reference proteome</keyword>
<dbReference type="OMA" id="CEAREYW"/>
<accession>R7SG61</accession>
<sequence>MSTLQFPVDLLQLGDDDEFVTLDSNASVMPPFDSTPRRIAEIIGFISSGGNSYKISPENLHKPFVLRARLDNQRDGEDSVICKAGYGKSCSEKLKKEAQIYSGKLSSLQGICVPRIYGYYTGWTIDEGRLSVLVMEDCGQPLPRLLDELPRRVKESIVECLMKLHQAGIEHGDIDDGRNVVICPSQTDGYEVRIVGFGEADDNHSCEVNPEFLENSTNPGFERVGCYEIFAACVESQLWDKDHISFYDIKVPVDQLTSVENLLAVTNILNELEEHEDLREWEARGAAEAKIDSYRRWCEAREYWESLPLFT</sequence>
<evidence type="ECO:0000313" key="2">
    <source>
        <dbReference type="Proteomes" id="UP000053558"/>
    </source>
</evidence>
<dbReference type="InterPro" id="IPR052396">
    <property type="entry name" value="Meiotic_Drive_Suppr_Kinase"/>
</dbReference>
<name>R7SG61_CONPW</name>
<dbReference type="OrthoDB" id="2523749at2759"/>
<dbReference type="RefSeq" id="XP_007775302.1">
    <property type="nucleotide sequence ID" value="XM_007777112.1"/>
</dbReference>
<proteinExistence type="predicted"/>
<dbReference type="KEGG" id="cput:CONPUDRAFT_77976"/>
<dbReference type="AlphaFoldDB" id="R7SG61"/>
<dbReference type="Proteomes" id="UP000053558">
    <property type="component" value="Unassembled WGS sequence"/>
</dbReference>
<dbReference type="PANTHER" id="PTHR37171">
    <property type="entry name" value="SERINE/THREONINE-PROTEIN KINASE YRZF-RELATED"/>
    <property type="match status" value="1"/>
</dbReference>
<dbReference type="InterPro" id="IPR011009">
    <property type="entry name" value="Kinase-like_dom_sf"/>
</dbReference>
<gene>
    <name evidence="1" type="ORF">CONPUDRAFT_77976</name>
</gene>
<dbReference type="GeneID" id="19209688"/>
<protein>
    <recommendedName>
        <fullName evidence="3">Protein kinase domain-containing protein</fullName>
    </recommendedName>
</protein>
<reference evidence="2" key="1">
    <citation type="journal article" date="2012" name="Science">
        <title>The Paleozoic origin of enzymatic lignin decomposition reconstructed from 31 fungal genomes.</title>
        <authorList>
            <person name="Floudas D."/>
            <person name="Binder M."/>
            <person name="Riley R."/>
            <person name="Barry K."/>
            <person name="Blanchette R.A."/>
            <person name="Henrissat B."/>
            <person name="Martinez A.T."/>
            <person name="Otillar R."/>
            <person name="Spatafora J.W."/>
            <person name="Yadav J.S."/>
            <person name="Aerts A."/>
            <person name="Benoit I."/>
            <person name="Boyd A."/>
            <person name="Carlson A."/>
            <person name="Copeland A."/>
            <person name="Coutinho P.M."/>
            <person name="de Vries R.P."/>
            <person name="Ferreira P."/>
            <person name="Findley K."/>
            <person name="Foster B."/>
            <person name="Gaskell J."/>
            <person name="Glotzer D."/>
            <person name="Gorecki P."/>
            <person name="Heitman J."/>
            <person name="Hesse C."/>
            <person name="Hori C."/>
            <person name="Igarashi K."/>
            <person name="Jurgens J.A."/>
            <person name="Kallen N."/>
            <person name="Kersten P."/>
            <person name="Kohler A."/>
            <person name="Kuees U."/>
            <person name="Kumar T.K.A."/>
            <person name="Kuo A."/>
            <person name="LaButti K."/>
            <person name="Larrondo L.F."/>
            <person name="Lindquist E."/>
            <person name="Ling A."/>
            <person name="Lombard V."/>
            <person name="Lucas S."/>
            <person name="Lundell T."/>
            <person name="Martin R."/>
            <person name="McLaughlin D.J."/>
            <person name="Morgenstern I."/>
            <person name="Morin E."/>
            <person name="Murat C."/>
            <person name="Nagy L.G."/>
            <person name="Nolan M."/>
            <person name="Ohm R.A."/>
            <person name="Patyshakuliyeva A."/>
            <person name="Rokas A."/>
            <person name="Ruiz-Duenas F.J."/>
            <person name="Sabat G."/>
            <person name="Salamov A."/>
            <person name="Samejima M."/>
            <person name="Schmutz J."/>
            <person name="Slot J.C."/>
            <person name="St John F."/>
            <person name="Stenlid J."/>
            <person name="Sun H."/>
            <person name="Sun S."/>
            <person name="Syed K."/>
            <person name="Tsang A."/>
            <person name="Wiebenga A."/>
            <person name="Young D."/>
            <person name="Pisabarro A."/>
            <person name="Eastwood D.C."/>
            <person name="Martin F."/>
            <person name="Cullen D."/>
            <person name="Grigoriev I.V."/>
            <person name="Hibbett D.S."/>
        </authorList>
    </citation>
    <scope>NUCLEOTIDE SEQUENCE [LARGE SCALE GENOMIC DNA]</scope>
    <source>
        <strain evidence="2">RWD-64-598 SS2</strain>
    </source>
</reference>
<dbReference type="EMBL" id="JH711591">
    <property type="protein sequence ID" value="EIW74712.1"/>
    <property type="molecule type" value="Genomic_DNA"/>
</dbReference>
<dbReference type="SUPFAM" id="SSF56112">
    <property type="entry name" value="Protein kinase-like (PK-like)"/>
    <property type="match status" value="1"/>
</dbReference>
<evidence type="ECO:0008006" key="3">
    <source>
        <dbReference type="Google" id="ProtNLM"/>
    </source>
</evidence>
<evidence type="ECO:0000313" key="1">
    <source>
        <dbReference type="EMBL" id="EIW74712.1"/>
    </source>
</evidence>
<dbReference type="PANTHER" id="PTHR37171:SF1">
    <property type="entry name" value="SERINE_THREONINE-PROTEIN KINASE YRZF-RELATED"/>
    <property type="match status" value="1"/>
</dbReference>